<proteinExistence type="predicted"/>
<dbReference type="EMBL" id="FRCY01000002">
    <property type="protein sequence ID" value="SHM52145.1"/>
    <property type="molecule type" value="Genomic_DNA"/>
</dbReference>
<evidence type="ECO:0008006" key="3">
    <source>
        <dbReference type="Google" id="ProtNLM"/>
    </source>
</evidence>
<sequence length="97" mass="11497">MGRIHLFEFEDLEWFPAFLRDYGTDFLQFLSNKTKMYKMEKLNQVNEIAAKGLKAGGIEIKPMIDEGYMQIRKIEDFDGHVWHITHLNIEKFGQESK</sequence>
<name>A0A1M7JGQ4_9BACT</name>
<dbReference type="AlphaFoldDB" id="A0A1M7JGQ4"/>
<dbReference type="RefSeq" id="WP_073091563.1">
    <property type="nucleotide sequence ID" value="NZ_FRCY01000002.1"/>
</dbReference>
<dbReference type="InterPro" id="IPR029068">
    <property type="entry name" value="Glyas_Bleomycin-R_OHBP_Dase"/>
</dbReference>
<dbReference type="Gene3D" id="3.10.180.10">
    <property type="entry name" value="2,3-Dihydroxybiphenyl 1,2-Dioxygenase, domain 1"/>
    <property type="match status" value="1"/>
</dbReference>
<dbReference type="STRING" id="388280.SAMN04488057_1026"/>
<protein>
    <recommendedName>
        <fullName evidence="3">VOC domain-containing protein</fullName>
    </recommendedName>
</protein>
<gene>
    <name evidence="1" type="ORF">SAMN04488057_1026</name>
</gene>
<evidence type="ECO:0000313" key="2">
    <source>
        <dbReference type="Proteomes" id="UP000184513"/>
    </source>
</evidence>
<organism evidence="1 2">
    <name type="scientific">Cyclobacterium lianum</name>
    <dbReference type="NCBI Taxonomy" id="388280"/>
    <lineage>
        <taxon>Bacteria</taxon>
        <taxon>Pseudomonadati</taxon>
        <taxon>Bacteroidota</taxon>
        <taxon>Cytophagia</taxon>
        <taxon>Cytophagales</taxon>
        <taxon>Cyclobacteriaceae</taxon>
        <taxon>Cyclobacterium</taxon>
    </lineage>
</organism>
<reference evidence="1 2" key="1">
    <citation type="submission" date="2016-11" db="EMBL/GenBank/DDBJ databases">
        <authorList>
            <person name="Jaros S."/>
            <person name="Januszkiewicz K."/>
            <person name="Wedrychowicz H."/>
        </authorList>
    </citation>
    <scope>NUCLEOTIDE SEQUENCE [LARGE SCALE GENOMIC DNA]</scope>
    <source>
        <strain evidence="1 2">CGMCC 1.6102</strain>
    </source>
</reference>
<dbReference type="Proteomes" id="UP000184513">
    <property type="component" value="Unassembled WGS sequence"/>
</dbReference>
<accession>A0A1M7JGQ4</accession>
<dbReference type="OrthoDB" id="9793039at2"/>
<keyword evidence="2" id="KW-1185">Reference proteome</keyword>
<evidence type="ECO:0000313" key="1">
    <source>
        <dbReference type="EMBL" id="SHM52145.1"/>
    </source>
</evidence>